<dbReference type="RefSeq" id="XP_002784518.1">
    <property type="nucleotide sequence ID" value="XM_002784472.1"/>
</dbReference>
<evidence type="ECO:0000313" key="3">
    <source>
        <dbReference type="EMBL" id="EER16314.1"/>
    </source>
</evidence>
<dbReference type="AlphaFoldDB" id="C5KGP6"/>
<sequence length="174" mass="19999">MNTTRTESDISDPTREEMLCKIIRRSFDLFDKLGTGTVVPEEIGTIMRYLGQFPTETELVEVVIRELKDNATTDNTTTGSSKQSNNNNITKSTPIAYHHFEKVMLRCLKEHEYDPDDSETLLEAFHVLDPDRKGWVDTNQMRDYLGSGHTGFREKEMSEFIQFARDGGDDRDPK</sequence>
<dbReference type="PROSITE" id="PS50222">
    <property type="entry name" value="EF_HAND_2"/>
    <property type="match status" value="1"/>
</dbReference>
<protein>
    <submittedName>
        <fullName evidence="3">Troponin C, skeletal muscle, putative</fullName>
    </submittedName>
</protein>
<evidence type="ECO:0000313" key="4">
    <source>
        <dbReference type="Proteomes" id="UP000007800"/>
    </source>
</evidence>
<dbReference type="GO" id="GO:0005509">
    <property type="term" value="F:calcium ion binding"/>
    <property type="evidence" value="ECO:0007669"/>
    <property type="project" value="InterPro"/>
</dbReference>
<dbReference type="SUPFAM" id="SSF47473">
    <property type="entry name" value="EF-hand"/>
    <property type="match status" value="1"/>
</dbReference>
<dbReference type="GeneID" id="9063372"/>
<feature type="region of interest" description="Disordered" evidence="1">
    <location>
        <begin position="72"/>
        <end position="91"/>
    </location>
</feature>
<gene>
    <name evidence="3" type="ORF">Pmar_PMAR029444</name>
</gene>
<dbReference type="EMBL" id="GG673027">
    <property type="protein sequence ID" value="EER16314.1"/>
    <property type="molecule type" value="Genomic_DNA"/>
</dbReference>
<dbReference type="InterPro" id="IPR002048">
    <property type="entry name" value="EF_hand_dom"/>
</dbReference>
<feature type="domain" description="EF-hand" evidence="2">
    <location>
        <begin position="116"/>
        <end position="151"/>
    </location>
</feature>
<dbReference type="PANTHER" id="PTHR46763:SF1">
    <property type="entry name" value="DYNEIN REGULATORY COMPLEX PROTEIN 8"/>
    <property type="match status" value="1"/>
</dbReference>
<proteinExistence type="predicted"/>
<dbReference type="OMA" id="TDETLCI"/>
<dbReference type="InterPro" id="IPR011992">
    <property type="entry name" value="EF-hand-dom_pair"/>
</dbReference>
<organism evidence="4">
    <name type="scientific">Perkinsus marinus (strain ATCC 50983 / TXsc)</name>
    <dbReference type="NCBI Taxonomy" id="423536"/>
    <lineage>
        <taxon>Eukaryota</taxon>
        <taxon>Sar</taxon>
        <taxon>Alveolata</taxon>
        <taxon>Perkinsozoa</taxon>
        <taxon>Perkinsea</taxon>
        <taxon>Perkinsida</taxon>
        <taxon>Perkinsidae</taxon>
        <taxon>Perkinsus</taxon>
    </lineage>
</organism>
<accession>C5KGP6</accession>
<dbReference type="OrthoDB" id="10260307at2759"/>
<dbReference type="InParanoid" id="C5KGP6"/>
<dbReference type="PANTHER" id="PTHR46763">
    <property type="entry name" value="DYNEIN REGULATORY COMPLEX PROTEIN 8"/>
    <property type="match status" value="1"/>
</dbReference>
<dbReference type="Proteomes" id="UP000007800">
    <property type="component" value="Unassembled WGS sequence"/>
</dbReference>
<dbReference type="Gene3D" id="1.10.238.10">
    <property type="entry name" value="EF-hand"/>
    <property type="match status" value="2"/>
</dbReference>
<evidence type="ECO:0000259" key="2">
    <source>
        <dbReference type="PROSITE" id="PS50222"/>
    </source>
</evidence>
<name>C5KGP6_PERM5</name>
<keyword evidence="4" id="KW-1185">Reference proteome</keyword>
<reference evidence="3 4" key="1">
    <citation type="submission" date="2008-07" db="EMBL/GenBank/DDBJ databases">
        <authorList>
            <person name="El-Sayed N."/>
            <person name="Caler E."/>
            <person name="Inman J."/>
            <person name="Amedeo P."/>
            <person name="Hass B."/>
            <person name="Wortman J."/>
        </authorList>
    </citation>
    <scope>NUCLEOTIDE SEQUENCE [LARGE SCALE GENOMIC DNA]</scope>
    <source>
        <strain evidence="4">ATCC 50983 / TXsc</strain>
    </source>
</reference>
<evidence type="ECO:0000256" key="1">
    <source>
        <dbReference type="SAM" id="MobiDB-lite"/>
    </source>
</evidence>